<dbReference type="GO" id="GO:0005829">
    <property type="term" value="C:cytosol"/>
    <property type="evidence" value="ECO:0007669"/>
    <property type="project" value="TreeGrafter"/>
</dbReference>
<evidence type="ECO:0000313" key="5">
    <source>
        <dbReference type="EMBL" id="OHV19657.1"/>
    </source>
</evidence>
<reference evidence="6" key="1">
    <citation type="submission" date="2016-07" db="EMBL/GenBank/DDBJ databases">
        <title>Frankia sp. NRRL B-16219 Genome sequencing.</title>
        <authorList>
            <person name="Ghodhbane-Gtari F."/>
            <person name="Swanson E."/>
            <person name="Gueddou A."/>
            <person name="Louati M."/>
            <person name="Nouioui I."/>
            <person name="Hezbri K."/>
            <person name="Abebe-Akele F."/>
            <person name="Simpson S."/>
            <person name="Morris K."/>
            <person name="Thomas K."/>
            <person name="Gtari M."/>
            <person name="Tisa L.S."/>
        </authorList>
    </citation>
    <scope>NUCLEOTIDE SEQUENCE [LARGE SCALE GENOMIC DNA]</scope>
    <source>
        <strain evidence="6">NRRL B-16219</strain>
    </source>
</reference>
<evidence type="ECO:0000256" key="3">
    <source>
        <dbReference type="ARBA" id="ARBA00023163"/>
    </source>
</evidence>
<dbReference type="InterPro" id="IPR019887">
    <property type="entry name" value="Tscrpt_reg_AsnC/Lrp_C"/>
</dbReference>
<keyword evidence="1" id="KW-0805">Transcription regulation</keyword>
<feature type="domain" description="HTH asnC-type" evidence="4">
    <location>
        <begin position="177"/>
        <end position="237"/>
    </location>
</feature>
<dbReference type="EMBL" id="MAXA01000279">
    <property type="protein sequence ID" value="OHV19657.1"/>
    <property type="molecule type" value="Genomic_DNA"/>
</dbReference>
<keyword evidence="3" id="KW-0804">Transcription</keyword>
<keyword evidence="6" id="KW-1185">Reference proteome</keyword>
<dbReference type="Gene3D" id="3.30.70.920">
    <property type="match status" value="1"/>
</dbReference>
<dbReference type="SUPFAM" id="SSF54909">
    <property type="entry name" value="Dimeric alpha+beta barrel"/>
    <property type="match status" value="1"/>
</dbReference>
<dbReference type="InterPro" id="IPR036390">
    <property type="entry name" value="WH_DNA-bd_sf"/>
</dbReference>
<evidence type="ECO:0000259" key="4">
    <source>
        <dbReference type="PROSITE" id="PS50956"/>
    </source>
</evidence>
<evidence type="ECO:0000313" key="6">
    <source>
        <dbReference type="Proteomes" id="UP000179769"/>
    </source>
</evidence>
<dbReference type="InterPro" id="IPR019888">
    <property type="entry name" value="Tscrpt_reg_AsnC-like"/>
</dbReference>
<sequence length="335" mass="36531">MTDHLDAQILHALQIAPRASFRCIGEATDVSEQTAARRYHALRRSGVVRVVGLVNPRVHGHAQWVARIHCRPDRVSQLASALVRQPEITYVSIASGGTEIICMIHSPVDDQHEGLLLRQLPRSAAVLAITVDLLIHASGEPGAPDWTGYGAYLTPEQVRCLLRDEPPRRPPGPLLTPSEQDLPLLRALGEDGRATHTHLAAATGWSMSRVARRLEALESAGTLLYGVDLLPEQLGYKINATLWLRVSPAHIRSVSEDLARHDEIAFVGATSGRDNLMAIAICRGVEDLYDYLTSRLARIPGIHTYAVSIRVQRLKQAASVIAHGRLVPAAGVRGI</sequence>
<dbReference type="InterPro" id="IPR011008">
    <property type="entry name" value="Dimeric_a/b-barrel"/>
</dbReference>
<organism evidence="5 6">
    <name type="scientific">Parafrankia soli</name>
    <dbReference type="NCBI Taxonomy" id="2599596"/>
    <lineage>
        <taxon>Bacteria</taxon>
        <taxon>Bacillati</taxon>
        <taxon>Actinomycetota</taxon>
        <taxon>Actinomycetes</taxon>
        <taxon>Frankiales</taxon>
        <taxon>Frankiaceae</taxon>
        <taxon>Parafrankia</taxon>
    </lineage>
</organism>
<dbReference type="InterPro" id="IPR000485">
    <property type="entry name" value="AsnC-type_HTH_dom"/>
</dbReference>
<dbReference type="InterPro" id="IPR036388">
    <property type="entry name" value="WH-like_DNA-bd_sf"/>
</dbReference>
<dbReference type="PROSITE" id="PS50956">
    <property type="entry name" value="HTH_ASNC_2"/>
    <property type="match status" value="1"/>
</dbReference>
<dbReference type="PANTHER" id="PTHR30154:SF34">
    <property type="entry name" value="TRANSCRIPTIONAL REGULATOR AZLB"/>
    <property type="match status" value="1"/>
</dbReference>
<dbReference type="SMART" id="SM00344">
    <property type="entry name" value="HTH_ASNC"/>
    <property type="match status" value="2"/>
</dbReference>
<evidence type="ECO:0000256" key="2">
    <source>
        <dbReference type="ARBA" id="ARBA00023125"/>
    </source>
</evidence>
<dbReference type="GO" id="GO:0043565">
    <property type="term" value="F:sequence-specific DNA binding"/>
    <property type="evidence" value="ECO:0007669"/>
    <property type="project" value="InterPro"/>
</dbReference>
<gene>
    <name evidence="5" type="ORF">BBK14_09130</name>
</gene>
<dbReference type="Proteomes" id="UP000179769">
    <property type="component" value="Unassembled WGS sequence"/>
</dbReference>
<accession>A0A1S1PEJ2</accession>
<name>A0A1S1PEJ2_9ACTN</name>
<dbReference type="OrthoDB" id="3453230at2"/>
<dbReference type="PANTHER" id="PTHR30154">
    <property type="entry name" value="LEUCINE-RESPONSIVE REGULATORY PROTEIN"/>
    <property type="match status" value="1"/>
</dbReference>
<proteinExistence type="predicted"/>
<dbReference type="SUPFAM" id="SSF46785">
    <property type="entry name" value="Winged helix' DNA-binding domain"/>
    <property type="match status" value="2"/>
</dbReference>
<evidence type="ECO:0000256" key="1">
    <source>
        <dbReference type="ARBA" id="ARBA00023015"/>
    </source>
</evidence>
<dbReference type="Pfam" id="PF13404">
    <property type="entry name" value="HTH_AsnC-type"/>
    <property type="match status" value="2"/>
</dbReference>
<dbReference type="GO" id="GO:0043200">
    <property type="term" value="P:response to amino acid"/>
    <property type="evidence" value="ECO:0007669"/>
    <property type="project" value="TreeGrafter"/>
</dbReference>
<keyword evidence="2" id="KW-0238">DNA-binding</keyword>
<dbReference type="Gene3D" id="1.10.10.10">
    <property type="entry name" value="Winged helix-like DNA-binding domain superfamily/Winged helix DNA-binding domain"/>
    <property type="match status" value="2"/>
</dbReference>
<dbReference type="RefSeq" id="WP_071067126.1">
    <property type="nucleotide sequence ID" value="NZ_MAXA01000279.1"/>
</dbReference>
<protein>
    <recommendedName>
        <fullName evidence="4">HTH asnC-type domain-containing protein</fullName>
    </recommendedName>
</protein>
<comment type="caution">
    <text evidence="5">The sequence shown here is derived from an EMBL/GenBank/DDBJ whole genome shotgun (WGS) entry which is preliminary data.</text>
</comment>
<dbReference type="AlphaFoldDB" id="A0A1S1PEJ2"/>
<dbReference type="Pfam" id="PF01037">
    <property type="entry name" value="AsnC_trans_reg"/>
    <property type="match status" value="1"/>
</dbReference>